<protein>
    <submittedName>
        <fullName evidence="1">Uncharacterized protein</fullName>
    </submittedName>
</protein>
<accession>A0A7W7ZW03</accession>
<evidence type="ECO:0000313" key="2">
    <source>
        <dbReference type="Proteomes" id="UP000584867"/>
    </source>
</evidence>
<dbReference type="AlphaFoldDB" id="A0A7W7ZW03"/>
<comment type="caution">
    <text evidence="1">The sequence shown here is derived from an EMBL/GenBank/DDBJ whole genome shotgun (WGS) entry which is preliminary data.</text>
</comment>
<reference evidence="1 2" key="1">
    <citation type="submission" date="2020-08" db="EMBL/GenBank/DDBJ databases">
        <title>Genomic Encyclopedia of Type Strains, Phase IV (KMG-V): Genome sequencing to study the core and pangenomes of soil and plant-associated prokaryotes.</title>
        <authorList>
            <person name="Whitman W."/>
        </authorList>
    </citation>
    <scope>NUCLEOTIDE SEQUENCE [LARGE SCALE GENOMIC DNA]</scope>
    <source>
        <strain evidence="1 2">X5P3</strain>
    </source>
</reference>
<name>A0A7W7ZW03_9BACT</name>
<dbReference type="EMBL" id="JACHIO010000025">
    <property type="protein sequence ID" value="MBB5066281.1"/>
    <property type="molecule type" value="Genomic_DNA"/>
</dbReference>
<evidence type="ECO:0000313" key="1">
    <source>
        <dbReference type="EMBL" id="MBB5066281.1"/>
    </source>
</evidence>
<gene>
    <name evidence="1" type="ORF">HDF15_004657</name>
</gene>
<dbReference type="Proteomes" id="UP000584867">
    <property type="component" value="Unassembled WGS sequence"/>
</dbReference>
<sequence length="91" mass="10258">MQTGIGNQNVDGSELRDDIAEHRDYLVLFADVCAKSNRGATVALDFADYLFRWRGDIRMIDNDSRTCICECNGNGCADTRTRPGYDRDLSF</sequence>
<organism evidence="1 2">
    <name type="scientific">Granulicella mallensis</name>
    <dbReference type="NCBI Taxonomy" id="940614"/>
    <lineage>
        <taxon>Bacteria</taxon>
        <taxon>Pseudomonadati</taxon>
        <taxon>Acidobacteriota</taxon>
        <taxon>Terriglobia</taxon>
        <taxon>Terriglobales</taxon>
        <taxon>Acidobacteriaceae</taxon>
        <taxon>Granulicella</taxon>
    </lineage>
</organism>
<proteinExistence type="predicted"/>